<reference evidence="1" key="1">
    <citation type="submission" date="2014-11" db="EMBL/GenBank/DDBJ databases">
        <authorList>
            <person name="Amaro Gonzalez C."/>
        </authorList>
    </citation>
    <scope>NUCLEOTIDE SEQUENCE</scope>
</reference>
<accession>A0A0E9PHC9</accession>
<sequence>MSKCNAKLVLRVVVEGRKSVVQTGLHSGD</sequence>
<organism evidence="1">
    <name type="scientific">Anguilla anguilla</name>
    <name type="common">European freshwater eel</name>
    <name type="synonym">Muraena anguilla</name>
    <dbReference type="NCBI Taxonomy" id="7936"/>
    <lineage>
        <taxon>Eukaryota</taxon>
        <taxon>Metazoa</taxon>
        <taxon>Chordata</taxon>
        <taxon>Craniata</taxon>
        <taxon>Vertebrata</taxon>
        <taxon>Euteleostomi</taxon>
        <taxon>Actinopterygii</taxon>
        <taxon>Neopterygii</taxon>
        <taxon>Teleostei</taxon>
        <taxon>Anguilliformes</taxon>
        <taxon>Anguillidae</taxon>
        <taxon>Anguilla</taxon>
    </lineage>
</organism>
<name>A0A0E9PHC9_ANGAN</name>
<dbReference type="EMBL" id="GBXM01105097">
    <property type="protein sequence ID" value="JAH03480.1"/>
    <property type="molecule type" value="Transcribed_RNA"/>
</dbReference>
<protein>
    <submittedName>
        <fullName evidence="1">Uncharacterized protein</fullName>
    </submittedName>
</protein>
<dbReference type="AlphaFoldDB" id="A0A0E9PHC9"/>
<reference evidence="1" key="2">
    <citation type="journal article" date="2015" name="Fish Shellfish Immunol.">
        <title>Early steps in the European eel (Anguilla anguilla)-Vibrio vulnificus interaction in the gills: Role of the RtxA13 toxin.</title>
        <authorList>
            <person name="Callol A."/>
            <person name="Pajuelo D."/>
            <person name="Ebbesson L."/>
            <person name="Teles M."/>
            <person name="MacKenzie S."/>
            <person name="Amaro C."/>
        </authorList>
    </citation>
    <scope>NUCLEOTIDE SEQUENCE</scope>
</reference>
<proteinExistence type="predicted"/>
<evidence type="ECO:0000313" key="1">
    <source>
        <dbReference type="EMBL" id="JAH03480.1"/>
    </source>
</evidence>